<dbReference type="Proteomes" id="UP000708208">
    <property type="component" value="Unassembled WGS sequence"/>
</dbReference>
<reference evidence="7" key="1">
    <citation type="submission" date="2021-06" db="EMBL/GenBank/DDBJ databases">
        <authorList>
            <person name="Hodson N. C."/>
            <person name="Mongue J. A."/>
            <person name="Jaron S. K."/>
        </authorList>
    </citation>
    <scope>NUCLEOTIDE SEQUENCE</scope>
</reference>
<dbReference type="Pfam" id="PF05705">
    <property type="entry name" value="DUF829"/>
    <property type="match status" value="1"/>
</dbReference>
<dbReference type="PANTHER" id="PTHR12265:SF30">
    <property type="entry name" value="TRANSMEMBRANE PROTEIN 53"/>
    <property type="match status" value="1"/>
</dbReference>
<keyword evidence="4" id="KW-0472">Membrane</keyword>
<name>A0A8J2PHL6_9HEXA</name>
<comment type="subcellular location">
    <subcellularLocation>
        <location evidence="6">Endomembrane system</location>
        <topology evidence="6">Single-pass membrane protein</topology>
    </subcellularLocation>
    <subcellularLocation>
        <location evidence="1">Nucleus membrane</location>
    </subcellularLocation>
</comment>
<dbReference type="PANTHER" id="PTHR12265">
    <property type="entry name" value="TRANSMEMBRANE PROTEIN 53"/>
    <property type="match status" value="1"/>
</dbReference>
<keyword evidence="8" id="KW-1185">Reference proteome</keyword>
<dbReference type="EMBL" id="CAJVCH010556006">
    <property type="protein sequence ID" value="CAG7830473.1"/>
    <property type="molecule type" value="Genomic_DNA"/>
</dbReference>
<dbReference type="OrthoDB" id="77878at2759"/>
<comment type="caution">
    <text evidence="7">The sequence shown here is derived from an EMBL/GenBank/DDBJ whole genome shotgun (WGS) entry which is preliminary data.</text>
</comment>
<evidence type="ECO:0000256" key="4">
    <source>
        <dbReference type="ARBA" id="ARBA00023136"/>
    </source>
</evidence>
<accession>A0A8J2PHL6</accession>
<evidence type="ECO:0000313" key="8">
    <source>
        <dbReference type="Proteomes" id="UP000708208"/>
    </source>
</evidence>
<evidence type="ECO:0000256" key="6">
    <source>
        <dbReference type="ARBA" id="ARBA00037847"/>
    </source>
</evidence>
<dbReference type="InterPro" id="IPR008547">
    <property type="entry name" value="DUF829_TMEM53"/>
</dbReference>
<keyword evidence="2" id="KW-0812">Transmembrane</keyword>
<sequence>MAWEFCTQGASFVGSPCREKYLLVSSDWLTRICGLKNHAFLFLYSETDAVSPSDKIEMVANYLRCRENRVSLVRFEGSEHVLHYYMYPQEYLSAVSTFIRNALESYDRPPTYWDECH</sequence>
<dbReference type="AlphaFoldDB" id="A0A8J2PHL6"/>
<evidence type="ECO:0000256" key="3">
    <source>
        <dbReference type="ARBA" id="ARBA00022989"/>
    </source>
</evidence>
<organism evidence="7 8">
    <name type="scientific">Allacma fusca</name>
    <dbReference type="NCBI Taxonomy" id="39272"/>
    <lineage>
        <taxon>Eukaryota</taxon>
        <taxon>Metazoa</taxon>
        <taxon>Ecdysozoa</taxon>
        <taxon>Arthropoda</taxon>
        <taxon>Hexapoda</taxon>
        <taxon>Collembola</taxon>
        <taxon>Symphypleona</taxon>
        <taxon>Sminthuridae</taxon>
        <taxon>Allacma</taxon>
    </lineage>
</organism>
<evidence type="ECO:0000256" key="2">
    <source>
        <dbReference type="ARBA" id="ARBA00022692"/>
    </source>
</evidence>
<gene>
    <name evidence="7" type="ORF">AFUS01_LOCUS40273</name>
</gene>
<evidence type="ECO:0000256" key="1">
    <source>
        <dbReference type="ARBA" id="ARBA00004126"/>
    </source>
</evidence>
<keyword evidence="3" id="KW-1133">Transmembrane helix</keyword>
<proteinExistence type="predicted"/>
<dbReference type="GO" id="GO:0031965">
    <property type="term" value="C:nuclear membrane"/>
    <property type="evidence" value="ECO:0007669"/>
    <property type="project" value="UniProtKB-SubCell"/>
</dbReference>
<protein>
    <submittedName>
        <fullName evidence="7">Uncharacterized protein</fullName>
    </submittedName>
</protein>
<evidence type="ECO:0000313" key="7">
    <source>
        <dbReference type="EMBL" id="CAG7830473.1"/>
    </source>
</evidence>
<keyword evidence="5" id="KW-0539">Nucleus</keyword>
<evidence type="ECO:0000256" key="5">
    <source>
        <dbReference type="ARBA" id="ARBA00023242"/>
    </source>
</evidence>